<dbReference type="Gene3D" id="1.10.3720.10">
    <property type="entry name" value="MetI-like"/>
    <property type="match status" value="1"/>
</dbReference>
<comment type="caution">
    <text evidence="10">The sequence shown here is derived from an EMBL/GenBank/DDBJ whole genome shotgun (WGS) entry which is preliminary data.</text>
</comment>
<dbReference type="InterPro" id="IPR035906">
    <property type="entry name" value="MetI-like_sf"/>
</dbReference>
<evidence type="ECO:0000256" key="5">
    <source>
        <dbReference type="ARBA" id="ARBA00022989"/>
    </source>
</evidence>
<feature type="transmembrane region" description="Helical" evidence="8">
    <location>
        <begin position="241"/>
        <end position="266"/>
    </location>
</feature>
<feature type="transmembrane region" description="Helical" evidence="8">
    <location>
        <begin position="153"/>
        <end position="174"/>
    </location>
</feature>
<gene>
    <name evidence="10" type="ORF">BJI46_13330</name>
</gene>
<accession>A0A1E7R6A4</accession>
<evidence type="ECO:0000256" key="1">
    <source>
        <dbReference type="ARBA" id="ARBA00004651"/>
    </source>
</evidence>
<dbReference type="InterPro" id="IPR000515">
    <property type="entry name" value="MetI-like"/>
</dbReference>
<dbReference type="GO" id="GO:0071916">
    <property type="term" value="F:dipeptide transmembrane transporter activity"/>
    <property type="evidence" value="ECO:0007669"/>
    <property type="project" value="TreeGrafter"/>
</dbReference>
<evidence type="ECO:0000256" key="4">
    <source>
        <dbReference type="ARBA" id="ARBA00022692"/>
    </source>
</evidence>
<evidence type="ECO:0000256" key="7">
    <source>
        <dbReference type="ARBA" id="ARBA00024202"/>
    </source>
</evidence>
<evidence type="ECO:0000259" key="9">
    <source>
        <dbReference type="PROSITE" id="PS50928"/>
    </source>
</evidence>
<dbReference type="Pfam" id="PF00528">
    <property type="entry name" value="BPD_transp_1"/>
    <property type="match status" value="1"/>
</dbReference>
<feature type="transmembrane region" description="Helical" evidence="8">
    <location>
        <begin position="286"/>
        <end position="309"/>
    </location>
</feature>
<sequence>MGGKMKKNTLFFNFLLQLRKHFINGVLVLWAIATLTFFAMQQMPGDPAFAILGGTNPTAEAIAAVHEEYGFDKPLIVQYGMYLSHLLQGDLGISYTQRLPVSEVIASQAGATFQLVLAALVLTWILVLLWTLTTTARRSWISGIGSTLETVSASIPSFWLAIILLAVFAFHWRWFPVAGSEGIHSLILPAFALAIPLAGFVGQITRQSLEITLEQPFILTARLRGLSDWSVRWRHALRHSLLPGISLSGWAIGALISGSVVIEVIFSRKGLGRQLFQAVQSQDMPLVVGITLVIALTYVLVNILADVVYHVVDPRLKGEAA</sequence>
<dbReference type="Pfam" id="PF19300">
    <property type="entry name" value="BPD_transp_1_N"/>
    <property type="match status" value="1"/>
</dbReference>
<dbReference type="OrthoDB" id="9805855at2"/>
<dbReference type="EMBL" id="MKKK01000030">
    <property type="protein sequence ID" value="OEY94793.1"/>
    <property type="molecule type" value="Genomic_DNA"/>
</dbReference>
<dbReference type="CDD" id="cd06261">
    <property type="entry name" value="TM_PBP2"/>
    <property type="match status" value="1"/>
</dbReference>
<evidence type="ECO:0000313" key="10">
    <source>
        <dbReference type="EMBL" id="OEY94793.1"/>
    </source>
</evidence>
<dbReference type="Proteomes" id="UP000185895">
    <property type="component" value="Unassembled WGS sequence"/>
</dbReference>
<keyword evidence="3" id="KW-1003">Cell membrane</keyword>
<keyword evidence="2 8" id="KW-0813">Transport</keyword>
<dbReference type="PANTHER" id="PTHR43163:SF6">
    <property type="entry name" value="DIPEPTIDE TRANSPORT SYSTEM PERMEASE PROTEIN DPPB-RELATED"/>
    <property type="match status" value="1"/>
</dbReference>
<feature type="transmembrane region" description="Helical" evidence="8">
    <location>
        <begin position="111"/>
        <end position="132"/>
    </location>
</feature>
<name>A0A1E7R6A4_9GAMM</name>
<evidence type="ECO:0000256" key="8">
    <source>
        <dbReference type="RuleBase" id="RU363032"/>
    </source>
</evidence>
<dbReference type="PANTHER" id="PTHR43163">
    <property type="entry name" value="DIPEPTIDE TRANSPORT SYSTEM PERMEASE PROTEIN DPPB-RELATED"/>
    <property type="match status" value="1"/>
</dbReference>
<evidence type="ECO:0000256" key="2">
    <source>
        <dbReference type="ARBA" id="ARBA00022448"/>
    </source>
</evidence>
<keyword evidence="4 8" id="KW-0812">Transmembrane</keyword>
<comment type="subcellular location">
    <subcellularLocation>
        <location evidence="1 8">Cell membrane</location>
        <topology evidence="1 8">Multi-pass membrane protein</topology>
    </subcellularLocation>
</comment>
<evidence type="ECO:0000256" key="3">
    <source>
        <dbReference type="ARBA" id="ARBA00022475"/>
    </source>
</evidence>
<dbReference type="STRING" id="1262585.BJI46_13330"/>
<reference evidence="10 11" key="1">
    <citation type="submission" date="2016-09" db="EMBL/GenBank/DDBJ databases">
        <authorList>
            <person name="Capua I."/>
            <person name="De Benedictis P."/>
            <person name="Joannis T."/>
            <person name="Lombin L.H."/>
            <person name="Cattoli G."/>
        </authorList>
    </citation>
    <scope>NUCLEOTIDE SEQUENCE [LARGE SCALE GENOMIC DNA]</scope>
    <source>
        <strain evidence="10 11">ANC 4671</strain>
    </source>
</reference>
<organism evidence="10 11">
    <name type="scientific">Acinetobacter qingfengensis</name>
    <dbReference type="NCBI Taxonomy" id="1262585"/>
    <lineage>
        <taxon>Bacteria</taxon>
        <taxon>Pseudomonadati</taxon>
        <taxon>Pseudomonadota</taxon>
        <taxon>Gammaproteobacteria</taxon>
        <taxon>Moraxellales</taxon>
        <taxon>Moraxellaceae</taxon>
        <taxon>Acinetobacter</taxon>
    </lineage>
</organism>
<feature type="domain" description="ABC transmembrane type-1" evidence="9">
    <location>
        <begin position="109"/>
        <end position="305"/>
    </location>
</feature>
<dbReference type="GO" id="GO:0005886">
    <property type="term" value="C:plasma membrane"/>
    <property type="evidence" value="ECO:0007669"/>
    <property type="project" value="UniProtKB-SubCell"/>
</dbReference>
<dbReference type="AlphaFoldDB" id="A0A1E7R6A4"/>
<dbReference type="SUPFAM" id="SSF161098">
    <property type="entry name" value="MetI-like"/>
    <property type="match status" value="1"/>
</dbReference>
<protein>
    <submittedName>
        <fullName evidence="10">ABC transporter permease</fullName>
    </submittedName>
</protein>
<dbReference type="PROSITE" id="PS50928">
    <property type="entry name" value="ABC_TM1"/>
    <property type="match status" value="1"/>
</dbReference>
<evidence type="ECO:0000256" key="6">
    <source>
        <dbReference type="ARBA" id="ARBA00023136"/>
    </source>
</evidence>
<dbReference type="InterPro" id="IPR045621">
    <property type="entry name" value="BPD_transp_1_N"/>
</dbReference>
<keyword evidence="5 8" id="KW-1133">Transmembrane helix</keyword>
<proteinExistence type="inferred from homology"/>
<evidence type="ECO:0000313" key="11">
    <source>
        <dbReference type="Proteomes" id="UP000185895"/>
    </source>
</evidence>
<feature type="transmembrane region" description="Helical" evidence="8">
    <location>
        <begin position="186"/>
        <end position="205"/>
    </location>
</feature>
<feature type="transmembrane region" description="Helical" evidence="8">
    <location>
        <begin position="21"/>
        <end position="40"/>
    </location>
</feature>
<comment type="similarity">
    <text evidence="7">Belongs to the binding-protein-dependent transport system permease family. OppBC subfamily.</text>
</comment>
<keyword evidence="6 8" id="KW-0472">Membrane</keyword>
<keyword evidence="11" id="KW-1185">Reference proteome</keyword>